<evidence type="ECO:0000256" key="1">
    <source>
        <dbReference type="PROSITE-ProRule" id="PRU10141"/>
    </source>
</evidence>
<dbReference type="GO" id="GO:0004674">
    <property type="term" value="F:protein serine/threonine kinase activity"/>
    <property type="evidence" value="ECO:0007669"/>
    <property type="project" value="UniProtKB-KW"/>
</dbReference>
<dbReference type="InterPro" id="IPR000719">
    <property type="entry name" value="Prot_kinase_dom"/>
</dbReference>
<dbReference type="EMBL" id="JBHLZP010000526">
    <property type="protein sequence ID" value="MFB9838506.1"/>
    <property type="molecule type" value="Genomic_DNA"/>
</dbReference>
<evidence type="ECO:0000313" key="3">
    <source>
        <dbReference type="EMBL" id="MFB9838506.1"/>
    </source>
</evidence>
<accession>A0ABV5YTY2</accession>
<keyword evidence="3" id="KW-0418">Kinase</keyword>
<dbReference type="PROSITE" id="PS00107">
    <property type="entry name" value="PROTEIN_KINASE_ATP"/>
    <property type="match status" value="1"/>
</dbReference>
<name>A0ABV5YTY2_9ACTN</name>
<protein>
    <submittedName>
        <fullName evidence="3">Serine/threonine protein kinase</fullName>
    </submittedName>
</protein>
<gene>
    <name evidence="3" type="ORF">ACFFNX_40800</name>
</gene>
<evidence type="ECO:0000313" key="4">
    <source>
        <dbReference type="Proteomes" id="UP001589627"/>
    </source>
</evidence>
<keyword evidence="1" id="KW-0067">ATP-binding</keyword>
<organism evidence="3 4">
    <name type="scientific">Actinoallomurus acaciae</name>
    <dbReference type="NCBI Taxonomy" id="502577"/>
    <lineage>
        <taxon>Bacteria</taxon>
        <taxon>Bacillati</taxon>
        <taxon>Actinomycetota</taxon>
        <taxon>Actinomycetes</taxon>
        <taxon>Streptosporangiales</taxon>
        <taxon>Thermomonosporaceae</taxon>
        <taxon>Actinoallomurus</taxon>
    </lineage>
</organism>
<dbReference type="Gene3D" id="3.30.200.20">
    <property type="entry name" value="Phosphorylase Kinase, domain 1"/>
    <property type="match status" value="1"/>
</dbReference>
<keyword evidence="3" id="KW-0808">Transferase</keyword>
<dbReference type="Proteomes" id="UP001589627">
    <property type="component" value="Unassembled WGS sequence"/>
</dbReference>
<proteinExistence type="predicted"/>
<dbReference type="PROSITE" id="PS50011">
    <property type="entry name" value="PROTEIN_KINASE_DOM"/>
    <property type="match status" value="1"/>
</dbReference>
<sequence>MEPLRQADPRNVGGHQVIARLGEGGMGQVFLGTSPGGRPVAIKVVRPALAAEAGFRERFRREVEAARAVSGAFIAPVIEAD</sequence>
<keyword evidence="1" id="KW-0547">Nucleotide-binding</keyword>
<reference evidence="3 4" key="1">
    <citation type="submission" date="2024-09" db="EMBL/GenBank/DDBJ databases">
        <authorList>
            <person name="Sun Q."/>
            <person name="Mori K."/>
        </authorList>
    </citation>
    <scope>NUCLEOTIDE SEQUENCE [LARGE SCALE GENOMIC DNA]</scope>
    <source>
        <strain evidence="3 4">TBRC 0563</strain>
    </source>
</reference>
<dbReference type="InterPro" id="IPR011009">
    <property type="entry name" value="Kinase-like_dom_sf"/>
</dbReference>
<evidence type="ECO:0000259" key="2">
    <source>
        <dbReference type="PROSITE" id="PS50011"/>
    </source>
</evidence>
<feature type="non-terminal residue" evidence="3">
    <location>
        <position position="81"/>
    </location>
</feature>
<comment type="caution">
    <text evidence="3">The sequence shown here is derived from an EMBL/GenBank/DDBJ whole genome shotgun (WGS) entry which is preliminary data.</text>
</comment>
<feature type="binding site" evidence="1">
    <location>
        <position position="43"/>
    </location>
    <ligand>
        <name>ATP</name>
        <dbReference type="ChEBI" id="CHEBI:30616"/>
    </ligand>
</feature>
<keyword evidence="4" id="KW-1185">Reference proteome</keyword>
<dbReference type="InterPro" id="IPR017441">
    <property type="entry name" value="Protein_kinase_ATP_BS"/>
</dbReference>
<feature type="domain" description="Protein kinase" evidence="2">
    <location>
        <begin position="15"/>
        <end position="81"/>
    </location>
</feature>
<keyword evidence="3" id="KW-0723">Serine/threonine-protein kinase</keyword>
<dbReference type="SUPFAM" id="SSF56112">
    <property type="entry name" value="Protein kinase-like (PK-like)"/>
    <property type="match status" value="1"/>
</dbReference>